<dbReference type="EMBL" id="PCRS01000030">
    <property type="protein sequence ID" value="PIP24888.1"/>
    <property type="molecule type" value="Genomic_DNA"/>
</dbReference>
<organism evidence="1 2">
    <name type="scientific">Candidatus Nealsonbacteria bacterium CG23_combo_of_CG06-09_8_20_14_all_36_12</name>
    <dbReference type="NCBI Taxonomy" id="1974718"/>
    <lineage>
        <taxon>Bacteria</taxon>
        <taxon>Candidatus Nealsoniibacteriota</taxon>
    </lineage>
</organism>
<gene>
    <name evidence="1" type="ORF">COX34_01750</name>
</gene>
<dbReference type="AlphaFoldDB" id="A0A2G9Z077"/>
<sequence length="108" mass="11412">MAIGTIVFNWPEKLNVHVFGSQGNQIGSQVGPGEGPIPFKLGKGVTHLEATAEVEKLPAIGESLTAKTIADETISGKVLWIGCVQDKRAVATIEAMKYGLVTVGLILR</sequence>
<evidence type="ECO:0000313" key="2">
    <source>
        <dbReference type="Proteomes" id="UP000228681"/>
    </source>
</evidence>
<comment type="caution">
    <text evidence="1">The sequence shown here is derived from an EMBL/GenBank/DDBJ whole genome shotgun (WGS) entry which is preliminary data.</text>
</comment>
<name>A0A2G9Z077_9BACT</name>
<dbReference type="Proteomes" id="UP000228681">
    <property type="component" value="Unassembled WGS sequence"/>
</dbReference>
<evidence type="ECO:0000313" key="1">
    <source>
        <dbReference type="EMBL" id="PIP24888.1"/>
    </source>
</evidence>
<accession>A0A2G9Z077</accession>
<proteinExistence type="predicted"/>
<reference evidence="1 2" key="1">
    <citation type="submission" date="2017-09" db="EMBL/GenBank/DDBJ databases">
        <title>Depth-based differentiation of microbial function through sediment-hosted aquifers and enrichment of novel symbionts in the deep terrestrial subsurface.</title>
        <authorList>
            <person name="Probst A.J."/>
            <person name="Ladd B."/>
            <person name="Jarett J.K."/>
            <person name="Geller-Mcgrath D.E."/>
            <person name="Sieber C.M."/>
            <person name="Emerson J.B."/>
            <person name="Anantharaman K."/>
            <person name="Thomas B.C."/>
            <person name="Malmstrom R."/>
            <person name="Stieglmeier M."/>
            <person name="Klingl A."/>
            <person name="Woyke T."/>
            <person name="Ryan C.M."/>
            <person name="Banfield J.F."/>
        </authorList>
    </citation>
    <scope>NUCLEOTIDE SEQUENCE [LARGE SCALE GENOMIC DNA]</scope>
    <source>
        <strain evidence="1">CG23_combo_of_CG06-09_8_20_14_all_36_12</strain>
    </source>
</reference>
<protein>
    <submittedName>
        <fullName evidence="1">Uncharacterized protein</fullName>
    </submittedName>
</protein>